<dbReference type="PRINTS" id="PR00364">
    <property type="entry name" value="DISEASERSIST"/>
</dbReference>
<dbReference type="Gene3D" id="1.10.8.430">
    <property type="entry name" value="Helical domain of apoptotic protease-activating factors"/>
    <property type="match status" value="1"/>
</dbReference>
<name>A0AAE1YBR3_9LAMI</name>
<evidence type="ECO:0000259" key="3">
    <source>
        <dbReference type="Pfam" id="PF00931"/>
    </source>
</evidence>
<organism evidence="4 5">
    <name type="scientific">Sesamum alatum</name>
    <dbReference type="NCBI Taxonomy" id="300844"/>
    <lineage>
        <taxon>Eukaryota</taxon>
        <taxon>Viridiplantae</taxon>
        <taxon>Streptophyta</taxon>
        <taxon>Embryophyta</taxon>
        <taxon>Tracheophyta</taxon>
        <taxon>Spermatophyta</taxon>
        <taxon>Magnoliopsida</taxon>
        <taxon>eudicotyledons</taxon>
        <taxon>Gunneridae</taxon>
        <taxon>Pentapetalae</taxon>
        <taxon>asterids</taxon>
        <taxon>lamiids</taxon>
        <taxon>Lamiales</taxon>
        <taxon>Pedaliaceae</taxon>
        <taxon>Sesamum</taxon>
    </lineage>
</organism>
<evidence type="ECO:0000256" key="2">
    <source>
        <dbReference type="ARBA" id="ARBA00022821"/>
    </source>
</evidence>
<keyword evidence="1" id="KW-0433">Leucine-rich repeat</keyword>
<dbReference type="SUPFAM" id="SSF52540">
    <property type="entry name" value="P-loop containing nucleoside triphosphate hydrolases"/>
    <property type="match status" value="1"/>
</dbReference>
<dbReference type="InterPro" id="IPR042197">
    <property type="entry name" value="Apaf_helical"/>
</dbReference>
<sequence>MHEVASRPSVISIVWAGGVGKTTLAKVRIVKAILETVRESSTILNEFEVLLNYLRDFISGRRILLVLDDVWTKENHEWEQLRNSLTSGGPGSKVLVTTRSDEVAIMMGATETHRLGQLSDEDCWLLMNDVAFYGRSEEDCQELEDIGRKIADKCKGLPLAAKVLGNLYVFKTLEKSGITSWRAKYRN</sequence>
<dbReference type="Pfam" id="PF00931">
    <property type="entry name" value="NB-ARC"/>
    <property type="match status" value="1"/>
</dbReference>
<evidence type="ECO:0000313" key="4">
    <source>
        <dbReference type="EMBL" id="KAK4427314.1"/>
    </source>
</evidence>
<keyword evidence="5" id="KW-1185">Reference proteome</keyword>
<dbReference type="GO" id="GO:0006952">
    <property type="term" value="P:defense response"/>
    <property type="evidence" value="ECO:0007669"/>
    <property type="project" value="UniProtKB-KW"/>
</dbReference>
<evidence type="ECO:0000256" key="1">
    <source>
        <dbReference type="ARBA" id="ARBA00022614"/>
    </source>
</evidence>
<dbReference type="AlphaFoldDB" id="A0AAE1YBR3"/>
<dbReference type="Proteomes" id="UP001293254">
    <property type="component" value="Unassembled WGS sequence"/>
</dbReference>
<proteinExistence type="predicted"/>
<dbReference type="InterPro" id="IPR002182">
    <property type="entry name" value="NB-ARC"/>
</dbReference>
<dbReference type="PANTHER" id="PTHR36766">
    <property type="entry name" value="PLANT BROAD-SPECTRUM MILDEW RESISTANCE PROTEIN RPW8"/>
    <property type="match status" value="1"/>
</dbReference>
<feature type="domain" description="NB-ARC" evidence="3">
    <location>
        <begin position="28"/>
        <end position="134"/>
    </location>
</feature>
<reference evidence="4" key="1">
    <citation type="submission" date="2020-06" db="EMBL/GenBank/DDBJ databases">
        <authorList>
            <person name="Li T."/>
            <person name="Hu X."/>
            <person name="Zhang T."/>
            <person name="Song X."/>
            <person name="Zhang H."/>
            <person name="Dai N."/>
            <person name="Sheng W."/>
            <person name="Hou X."/>
            <person name="Wei L."/>
        </authorList>
    </citation>
    <scope>NUCLEOTIDE SEQUENCE</scope>
    <source>
        <strain evidence="4">3651</strain>
        <tissue evidence="4">Leaf</tissue>
    </source>
</reference>
<keyword evidence="2" id="KW-0611">Plant defense</keyword>
<gene>
    <name evidence="4" type="ORF">Salat_1500300</name>
</gene>
<evidence type="ECO:0000313" key="5">
    <source>
        <dbReference type="Proteomes" id="UP001293254"/>
    </source>
</evidence>
<accession>A0AAE1YBR3</accession>
<comment type="caution">
    <text evidence="4">The sequence shown here is derived from an EMBL/GenBank/DDBJ whole genome shotgun (WGS) entry which is preliminary data.</text>
</comment>
<dbReference type="EMBL" id="JACGWO010000005">
    <property type="protein sequence ID" value="KAK4427314.1"/>
    <property type="molecule type" value="Genomic_DNA"/>
</dbReference>
<dbReference type="GO" id="GO:0043531">
    <property type="term" value="F:ADP binding"/>
    <property type="evidence" value="ECO:0007669"/>
    <property type="project" value="InterPro"/>
</dbReference>
<dbReference type="PANTHER" id="PTHR36766:SF45">
    <property type="entry name" value="NB-ARC DOMAIN-CONTAINING PROTEIN"/>
    <property type="match status" value="1"/>
</dbReference>
<dbReference type="Gene3D" id="3.40.50.300">
    <property type="entry name" value="P-loop containing nucleotide triphosphate hydrolases"/>
    <property type="match status" value="1"/>
</dbReference>
<protein>
    <submittedName>
        <fullName evidence="4">Disease resistance protein</fullName>
    </submittedName>
</protein>
<dbReference type="InterPro" id="IPR027417">
    <property type="entry name" value="P-loop_NTPase"/>
</dbReference>
<reference evidence="4" key="2">
    <citation type="journal article" date="2024" name="Plant">
        <title>Genomic evolution and insights into agronomic trait innovations of Sesamum species.</title>
        <authorList>
            <person name="Miao H."/>
            <person name="Wang L."/>
            <person name="Qu L."/>
            <person name="Liu H."/>
            <person name="Sun Y."/>
            <person name="Le M."/>
            <person name="Wang Q."/>
            <person name="Wei S."/>
            <person name="Zheng Y."/>
            <person name="Lin W."/>
            <person name="Duan Y."/>
            <person name="Cao H."/>
            <person name="Xiong S."/>
            <person name="Wang X."/>
            <person name="Wei L."/>
            <person name="Li C."/>
            <person name="Ma Q."/>
            <person name="Ju M."/>
            <person name="Zhao R."/>
            <person name="Li G."/>
            <person name="Mu C."/>
            <person name="Tian Q."/>
            <person name="Mei H."/>
            <person name="Zhang T."/>
            <person name="Gao T."/>
            <person name="Zhang H."/>
        </authorList>
    </citation>
    <scope>NUCLEOTIDE SEQUENCE</scope>
    <source>
        <strain evidence="4">3651</strain>
    </source>
</reference>